<evidence type="ECO:0000313" key="11">
    <source>
        <dbReference type="Proteomes" id="UP001174934"/>
    </source>
</evidence>
<evidence type="ECO:0000256" key="2">
    <source>
        <dbReference type="ARBA" id="ARBA00004496"/>
    </source>
</evidence>
<evidence type="ECO:0000256" key="8">
    <source>
        <dbReference type="ARBA" id="ARBA00023242"/>
    </source>
</evidence>
<feature type="region of interest" description="Disordered" evidence="9">
    <location>
        <begin position="242"/>
        <end position="323"/>
    </location>
</feature>
<feature type="compositionally biased region" description="Polar residues" evidence="9">
    <location>
        <begin position="345"/>
        <end position="357"/>
    </location>
</feature>
<dbReference type="GO" id="GO:0033309">
    <property type="term" value="C:SBF transcription complex"/>
    <property type="evidence" value="ECO:0007669"/>
    <property type="project" value="TreeGrafter"/>
</dbReference>
<feature type="compositionally biased region" description="Polar residues" evidence="9">
    <location>
        <begin position="269"/>
        <end position="284"/>
    </location>
</feature>
<feature type="compositionally biased region" description="Low complexity" evidence="9">
    <location>
        <begin position="410"/>
        <end position="430"/>
    </location>
</feature>
<evidence type="ECO:0000256" key="3">
    <source>
        <dbReference type="ARBA" id="ARBA00006922"/>
    </source>
</evidence>
<sequence length="561" mass="59544">MTPKENAQEPAQYAAGDATSLRVSQSQPIANSTGRDQTVEERAADSQPAATAVSAFYKRDAAANAVHPAQPSTQSTQSQRLRLPFSSSNSQDTSSTNETDLVFTPPASEGGMSPSKGSVGNSSQESQLLQLSQIAAAQERIPDHSMDTSADGAASRKRTADGVVKHTHTHSRSKSSVSPVRLGGYGHSRNTSTVSVASTTGSRIGELSAELKARLSYAMVKVSHGWQGHTIDQVETLASQAASPTSSNSTIHLRTASSASPQLSASSQRGSNNTTPATGPQHQFPNRLDPVWRESPHPGSRGSPASPVKGAHSLAPPVSIQPSRHLNARRNSNARHTPAFLSGSHHASPNAGPQTPGQPSPYLGTAHHRTPNVDPILFSPHQNVREQDAIESLLFMSSPGNSATLKHAFPTSSTQPTATATTQRTALPTSQPRKSLPSGRPTHARSQSHTQKRVGFEKSPNAMEIDEQFGSPYSRATPRRKLNGSVGHGINETHTLPPRLMKPILSAGLVVPSRPRPPMGDEEIDRLLDREMAAIDRSDSEGEIELGVSRARRDGAHVIGV</sequence>
<keyword evidence="5" id="KW-0678">Repressor</keyword>
<evidence type="ECO:0000256" key="1">
    <source>
        <dbReference type="ARBA" id="ARBA00004123"/>
    </source>
</evidence>
<proteinExistence type="inferred from homology"/>
<dbReference type="GO" id="GO:0005737">
    <property type="term" value="C:cytoplasm"/>
    <property type="evidence" value="ECO:0007669"/>
    <property type="project" value="UniProtKB-SubCell"/>
</dbReference>
<feature type="compositionally biased region" description="Low complexity" evidence="9">
    <location>
        <begin position="256"/>
        <end position="268"/>
    </location>
</feature>
<evidence type="ECO:0000256" key="5">
    <source>
        <dbReference type="ARBA" id="ARBA00022491"/>
    </source>
</evidence>
<feature type="region of interest" description="Disordered" evidence="9">
    <location>
        <begin position="405"/>
        <end position="495"/>
    </location>
</feature>
<keyword evidence="4" id="KW-0963">Cytoplasm</keyword>
<dbReference type="EMBL" id="JAULSR010000004">
    <property type="protein sequence ID" value="KAK0621929.1"/>
    <property type="molecule type" value="Genomic_DNA"/>
</dbReference>
<dbReference type="Pfam" id="PF08528">
    <property type="entry name" value="Whi5"/>
    <property type="match status" value="1"/>
</dbReference>
<dbReference type="InterPro" id="IPR013734">
    <property type="entry name" value="TF_Nrm1/Whi5"/>
</dbReference>
<comment type="similarity">
    <text evidence="3">Belongs to the WHI5/NRM1 family.</text>
</comment>
<evidence type="ECO:0000256" key="7">
    <source>
        <dbReference type="ARBA" id="ARBA00023163"/>
    </source>
</evidence>
<dbReference type="GO" id="GO:0000082">
    <property type="term" value="P:G1/S transition of mitotic cell cycle"/>
    <property type="evidence" value="ECO:0007669"/>
    <property type="project" value="InterPro"/>
</dbReference>
<gene>
    <name evidence="10" type="ORF">B0T17DRAFT_591667</name>
</gene>
<feature type="compositionally biased region" description="Polar residues" evidence="9">
    <location>
        <begin position="21"/>
        <end position="36"/>
    </location>
</feature>
<dbReference type="InterPro" id="IPR039198">
    <property type="entry name" value="Srl3/Whi5"/>
</dbReference>
<evidence type="ECO:0000256" key="9">
    <source>
        <dbReference type="SAM" id="MobiDB-lite"/>
    </source>
</evidence>
<feature type="region of interest" description="Disordered" evidence="9">
    <location>
        <begin position="63"/>
        <end position="197"/>
    </location>
</feature>
<comment type="caution">
    <text evidence="10">The sequence shown here is derived from an EMBL/GenBank/DDBJ whole genome shotgun (WGS) entry which is preliminary data.</text>
</comment>
<feature type="region of interest" description="Disordered" evidence="9">
    <location>
        <begin position="1"/>
        <end position="50"/>
    </location>
</feature>
<protein>
    <submittedName>
        <fullName evidence="10">Uncharacterized protein</fullName>
    </submittedName>
</protein>
<name>A0AA39WUM6_9PEZI</name>
<keyword evidence="11" id="KW-1185">Reference proteome</keyword>
<evidence type="ECO:0000256" key="4">
    <source>
        <dbReference type="ARBA" id="ARBA00022490"/>
    </source>
</evidence>
<feature type="compositionally biased region" description="Polar residues" evidence="9">
    <location>
        <begin position="242"/>
        <end position="252"/>
    </location>
</feature>
<keyword evidence="6" id="KW-0805">Transcription regulation</keyword>
<evidence type="ECO:0000256" key="6">
    <source>
        <dbReference type="ARBA" id="ARBA00023015"/>
    </source>
</evidence>
<accession>A0AA39WUM6</accession>
<dbReference type="PANTHER" id="PTHR28246">
    <property type="entry name" value="G1-SPECIFIC TRANSCRIPTIONAL REPRESSOR WHI5-RELATED"/>
    <property type="match status" value="1"/>
</dbReference>
<comment type="subcellular location">
    <subcellularLocation>
        <location evidence="2">Cytoplasm</location>
    </subcellularLocation>
    <subcellularLocation>
        <location evidence="1">Nucleus</location>
    </subcellularLocation>
</comment>
<keyword evidence="7" id="KW-0804">Transcription</keyword>
<dbReference type="AlphaFoldDB" id="A0AA39WUM6"/>
<feature type="compositionally biased region" description="Low complexity" evidence="9">
    <location>
        <begin position="122"/>
        <end position="139"/>
    </location>
</feature>
<reference evidence="10" key="1">
    <citation type="submission" date="2023-06" db="EMBL/GenBank/DDBJ databases">
        <title>Genome-scale phylogeny and comparative genomics of the fungal order Sordariales.</title>
        <authorList>
            <consortium name="Lawrence Berkeley National Laboratory"/>
            <person name="Hensen N."/>
            <person name="Bonometti L."/>
            <person name="Westerberg I."/>
            <person name="Brannstrom I.O."/>
            <person name="Guillou S."/>
            <person name="Cros-Aarteil S."/>
            <person name="Calhoun S."/>
            <person name="Haridas S."/>
            <person name="Kuo A."/>
            <person name="Mondo S."/>
            <person name="Pangilinan J."/>
            <person name="Riley R."/>
            <person name="LaButti K."/>
            <person name="Andreopoulos B."/>
            <person name="Lipzen A."/>
            <person name="Chen C."/>
            <person name="Yanf M."/>
            <person name="Daum C."/>
            <person name="Ng V."/>
            <person name="Clum A."/>
            <person name="Steindorff A."/>
            <person name="Ohm R."/>
            <person name="Martin F."/>
            <person name="Silar P."/>
            <person name="Natvig D."/>
            <person name="Lalanne C."/>
            <person name="Gautier V."/>
            <person name="Ament-velasquez S.L."/>
            <person name="Kruys A."/>
            <person name="Hutchinson M.I."/>
            <person name="Powell A.J."/>
            <person name="Barry K."/>
            <person name="Miller A.N."/>
            <person name="Grigoriev I.V."/>
            <person name="Debuchy R."/>
            <person name="Gladieux P."/>
            <person name="Thoren M.H."/>
            <person name="Johannesson H."/>
        </authorList>
    </citation>
    <scope>NUCLEOTIDE SEQUENCE</scope>
    <source>
        <strain evidence="10">SMH3391-2</strain>
    </source>
</reference>
<feature type="compositionally biased region" description="Low complexity" evidence="9">
    <location>
        <begin position="72"/>
        <end position="100"/>
    </location>
</feature>
<dbReference type="PANTHER" id="PTHR28246:SF1">
    <property type="entry name" value="G1-SPECIFIC TRANSCRIPTIONAL REPRESSOR WHI5-RELATED"/>
    <property type="match status" value="1"/>
</dbReference>
<dbReference type="Proteomes" id="UP001174934">
    <property type="component" value="Unassembled WGS sequence"/>
</dbReference>
<feature type="region of interest" description="Disordered" evidence="9">
    <location>
        <begin position="336"/>
        <end position="374"/>
    </location>
</feature>
<keyword evidence="8" id="KW-0539">Nucleus</keyword>
<dbReference type="GO" id="GO:0003712">
    <property type="term" value="F:transcription coregulator activity"/>
    <property type="evidence" value="ECO:0007669"/>
    <property type="project" value="TreeGrafter"/>
</dbReference>
<evidence type="ECO:0000313" key="10">
    <source>
        <dbReference type="EMBL" id="KAK0621929.1"/>
    </source>
</evidence>
<organism evidence="10 11">
    <name type="scientific">Bombardia bombarda</name>
    <dbReference type="NCBI Taxonomy" id="252184"/>
    <lineage>
        <taxon>Eukaryota</taxon>
        <taxon>Fungi</taxon>
        <taxon>Dikarya</taxon>
        <taxon>Ascomycota</taxon>
        <taxon>Pezizomycotina</taxon>
        <taxon>Sordariomycetes</taxon>
        <taxon>Sordariomycetidae</taxon>
        <taxon>Sordariales</taxon>
        <taxon>Lasiosphaeriaceae</taxon>
        <taxon>Bombardia</taxon>
    </lineage>
</organism>